<protein>
    <recommendedName>
        <fullName evidence="3">Integrase catalytic domain-containing protein</fullName>
    </recommendedName>
</protein>
<feature type="compositionally biased region" description="Polar residues" evidence="1">
    <location>
        <begin position="369"/>
        <end position="379"/>
    </location>
</feature>
<dbReference type="Pfam" id="PF18701">
    <property type="entry name" value="DUF5641"/>
    <property type="match status" value="1"/>
</dbReference>
<evidence type="ECO:0000256" key="2">
    <source>
        <dbReference type="SAM" id="Phobius"/>
    </source>
</evidence>
<dbReference type="InterPro" id="IPR001584">
    <property type="entry name" value="Integrase_cat-core"/>
</dbReference>
<organism evidence="4 5">
    <name type="scientific">Necator americanus</name>
    <name type="common">Human hookworm</name>
    <dbReference type="NCBI Taxonomy" id="51031"/>
    <lineage>
        <taxon>Eukaryota</taxon>
        <taxon>Metazoa</taxon>
        <taxon>Ecdysozoa</taxon>
        <taxon>Nematoda</taxon>
        <taxon>Chromadorea</taxon>
        <taxon>Rhabditida</taxon>
        <taxon>Rhabditina</taxon>
        <taxon>Rhabditomorpha</taxon>
        <taxon>Strongyloidea</taxon>
        <taxon>Ancylostomatidae</taxon>
        <taxon>Bunostominae</taxon>
        <taxon>Necator</taxon>
    </lineage>
</organism>
<reference evidence="4 5" key="1">
    <citation type="submission" date="2023-08" db="EMBL/GenBank/DDBJ databases">
        <title>A Necator americanus chromosomal reference genome.</title>
        <authorList>
            <person name="Ilik V."/>
            <person name="Petrzelkova K.J."/>
            <person name="Pardy F."/>
            <person name="Fuh T."/>
            <person name="Niatou-Singa F.S."/>
            <person name="Gouil Q."/>
            <person name="Baker L."/>
            <person name="Ritchie M.E."/>
            <person name="Jex A.R."/>
            <person name="Gazzola D."/>
            <person name="Li H."/>
            <person name="Toshio Fujiwara R."/>
            <person name="Zhan B."/>
            <person name="Aroian R.V."/>
            <person name="Pafco B."/>
            <person name="Schwarz E.M."/>
        </authorList>
    </citation>
    <scope>NUCLEOTIDE SEQUENCE [LARGE SCALE GENOMIC DNA]</scope>
    <source>
        <strain evidence="4 5">Aroian</strain>
        <tissue evidence="4">Whole animal</tissue>
    </source>
</reference>
<dbReference type="InterPro" id="IPR012337">
    <property type="entry name" value="RNaseH-like_sf"/>
</dbReference>
<dbReference type="PANTHER" id="PTHR47331">
    <property type="entry name" value="PHD-TYPE DOMAIN-CONTAINING PROTEIN"/>
    <property type="match status" value="1"/>
</dbReference>
<feature type="transmembrane region" description="Helical" evidence="2">
    <location>
        <begin position="521"/>
        <end position="544"/>
    </location>
</feature>
<evidence type="ECO:0000313" key="4">
    <source>
        <dbReference type="EMBL" id="KAK6765372.1"/>
    </source>
</evidence>
<dbReference type="PROSITE" id="PS50994">
    <property type="entry name" value="INTEGRASE"/>
    <property type="match status" value="1"/>
</dbReference>
<dbReference type="Gene3D" id="2.60.98.50">
    <property type="match status" value="1"/>
</dbReference>
<dbReference type="Gene3D" id="2.60.40.3770">
    <property type="match status" value="1"/>
</dbReference>
<dbReference type="SUPFAM" id="SSF53098">
    <property type="entry name" value="Ribonuclease H-like"/>
    <property type="match status" value="1"/>
</dbReference>
<dbReference type="InterPro" id="IPR036397">
    <property type="entry name" value="RNaseH_sf"/>
</dbReference>
<evidence type="ECO:0000313" key="5">
    <source>
        <dbReference type="Proteomes" id="UP001303046"/>
    </source>
</evidence>
<name>A0ABR1ERV0_NECAM</name>
<feature type="region of interest" description="Disordered" evidence="1">
    <location>
        <begin position="352"/>
        <end position="382"/>
    </location>
</feature>
<feature type="transmembrane region" description="Helical" evidence="2">
    <location>
        <begin position="556"/>
        <end position="574"/>
    </location>
</feature>
<dbReference type="Gene3D" id="3.30.420.10">
    <property type="entry name" value="Ribonuclease H-like superfamily/Ribonuclease H"/>
    <property type="match status" value="1"/>
</dbReference>
<accession>A0ABR1ERV0</accession>
<keyword evidence="2" id="KW-0472">Membrane</keyword>
<dbReference type="InterPro" id="IPR040676">
    <property type="entry name" value="DUF5641"/>
</dbReference>
<comment type="caution">
    <text evidence="4">The sequence shown here is derived from an EMBL/GenBank/DDBJ whole genome shotgun (WGS) entry which is preliminary data.</text>
</comment>
<dbReference type="Proteomes" id="UP001303046">
    <property type="component" value="Unassembled WGS sequence"/>
</dbReference>
<proteinExistence type="predicted"/>
<keyword evidence="2" id="KW-1133">Transmembrane helix</keyword>
<evidence type="ECO:0000259" key="3">
    <source>
        <dbReference type="PROSITE" id="PS50994"/>
    </source>
</evidence>
<keyword evidence="5" id="KW-1185">Reference proteome</keyword>
<keyword evidence="2" id="KW-0812">Transmembrane</keyword>
<gene>
    <name evidence="4" type="primary">Necator_chrX.g25502</name>
    <name evidence="4" type="ORF">RB195_025336</name>
</gene>
<dbReference type="Pfam" id="PF07245">
    <property type="entry name" value="Phlebovirus_G2"/>
    <property type="match status" value="1"/>
</dbReference>
<sequence>MTDLPPQRVKRSRPFHHIGLDYFGPISVYEGNKDRAEVYGCIFTCAVTRLIHLEVVSDGTTKKFINAFRRFVAGRGKPKSVTCDNAPTFLLGSRIINDSLEKITTDEEILHHTNNQLIEWNHITPYSPWKGGFYERLIKSVKHALFKVIGKRIITREPLCTFFAEIEGCISSRPLTYQESDFDNNISTLRPIDFLQRDMYITLPLRFSNEEQADPTYLPSSEAARLETRLQTEKALQSSYSLTERYWNIWRTHYLPALYEQHRQKINDQRGSTKAPRKGEIVLLSDPCQKRNYWKMARITKLLPSKDGPVREVEVLCNNKSLRHPINHLIPLEISEANCELQPSDEIITQTREQPSTTRYNLRKRKSTVSRQHTSSVHQIRSERSKSTWSPSVYLKMALILAIMTITTGTRVLHETQNNNSFPTPRNHYIECKTEGVYLNAPQAQEYELCVNNYCINEKTPPVEKLLHLPPEELIHDYEANWKVRQGDTYVALVTKCPAQSFCTSIDCTICSANILNPECWPLAAIIGLGISVYLFIALCYTICFVPVTIGPPCRIIMTGIATMALAILGLVHGTSACQMVNIFSHHLHNCRTAEKTICNIEIAAVIKINPFKREACLKLRRNETTLLEIRVYWEGLRLLCERESITYTRNVQQKVIDSKRCPHMGSCVGNKCANVNVTSLLPELAAGNSYPGTTGCIESCGGCDCFYLSSGCLFYRIYELFRCIKWKEDVKVRLNIHSVKEVTNQPYVLALRPNIPVKVQNMETTLSILSTPPLPVLEQAFITSNNQTAIWDQNILPALRCPSRNDAHLLQCNLHHECECTPAESQVRCKCKDDEIATNFNNIDNVLPLTRQQVQLSDHPQHAVMAKVDQDVSAEIILNIKDIFDDTVIQITDDICTVENAQLIGCYYCSNGASARIKCTSSFNTVSAEVECGTDSFTVPCFPTGQISQLNFLCSAARI</sequence>
<evidence type="ECO:0000256" key="1">
    <source>
        <dbReference type="SAM" id="MobiDB-lite"/>
    </source>
</evidence>
<feature type="domain" description="Integrase catalytic" evidence="3">
    <location>
        <begin position="10"/>
        <end position="199"/>
    </location>
</feature>
<dbReference type="InterPro" id="IPR009878">
    <property type="entry name" value="Phlebovirus_G2_fusion"/>
</dbReference>
<dbReference type="EMBL" id="JAVFWL010000006">
    <property type="protein sequence ID" value="KAK6765372.1"/>
    <property type="molecule type" value="Genomic_DNA"/>
</dbReference>